<gene>
    <name evidence="14" type="ORF">GCM10009776_20970</name>
</gene>
<dbReference type="SMART" id="SM00388">
    <property type="entry name" value="HisKA"/>
    <property type="match status" value="1"/>
</dbReference>
<feature type="transmembrane region" description="Helical" evidence="11">
    <location>
        <begin position="196"/>
        <end position="215"/>
    </location>
</feature>
<dbReference type="CDD" id="cd00082">
    <property type="entry name" value="HisKA"/>
    <property type="match status" value="1"/>
</dbReference>
<feature type="domain" description="Histidine kinase" evidence="12">
    <location>
        <begin position="276"/>
        <end position="483"/>
    </location>
</feature>
<keyword evidence="14" id="KW-0067">ATP-binding</keyword>
<evidence type="ECO:0000259" key="12">
    <source>
        <dbReference type="PROSITE" id="PS50109"/>
    </source>
</evidence>
<dbReference type="InterPro" id="IPR003594">
    <property type="entry name" value="HATPase_dom"/>
</dbReference>
<evidence type="ECO:0000256" key="5">
    <source>
        <dbReference type="ARBA" id="ARBA00022679"/>
    </source>
</evidence>
<dbReference type="InterPro" id="IPR036890">
    <property type="entry name" value="HATPase_C_sf"/>
</dbReference>
<evidence type="ECO:0000256" key="1">
    <source>
        <dbReference type="ARBA" id="ARBA00000085"/>
    </source>
</evidence>
<dbReference type="Gene3D" id="6.10.340.10">
    <property type="match status" value="1"/>
</dbReference>
<keyword evidence="6 11" id="KW-0812">Transmembrane</keyword>
<keyword evidence="14" id="KW-0547">Nucleotide-binding</keyword>
<dbReference type="Pfam" id="PF00672">
    <property type="entry name" value="HAMP"/>
    <property type="match status" value="1"/>
</dbReference>
<accession>A0ABP5CBF4</accession>
<keyword evidence="9" id="KW-0902">Two-component regulatory system</keyword>
<dbReference type="Gene3D" id="3.30.565.10">
    <property type="entry name" value="Histidine kinase-like ATPase, C-terminal domain"/>
    <property type="match status" value="1"/>
</dbReference>
<protein>
    <recommendedName>
        <fullName evidence="3">histidine kinase</fullName>
        <ecNumber evidence="3">2.7.13.3</ecNumber>
    </recommendedName>
</protein>
<evidence type="ECO:0000256" key="8">
    <source>
        <dbReference type="ARBA" id="ARBA00022989"/>
    </source>
</evidence>
<dbReference type="PROSITE" id="PS50109">
    <property type="entry name" value="HIS_KIN"/>
    <property type="match status" value="1"/>
</dbReference>
<evidence type="ECO:0000256" key="10">
    <source>
        <dbReference type="ARBA" id="ARBA00023136"/>
    </source>
</evidence>
<sequence>MARAPRPISARVRILGAILAVACIGFAIVGSVTFLVQRERIIQDVNARLNAQVASMQTVANAGKNGATTDVGATTAREPLDPQDYTSVSQYLEAAVGRLVPGRNEASVGIINGSARYVPATLSGFDISKDRALIDRAVAETADGKTKRGTAVTDQGSLRYIAIPVSVAGDPQQGIYLRAIDLGAELKPVTAAMTTYIMSAIVVLGAIGVVGWFVTSRLLSPIRHMRETADAITIEDLSPRLPTEGNDDISDLSRTVNSMLDRLEGSVDVQRQLLDDVRHELKTPITIVRGYLELMDPSDAEDVASARQIGISELDRMTRLVEDIDLLATIEGDTYTMKAVDIGALTERVGELVAVIPDHSWSVTEVGEGVVLGDQDRLLQAWLQLADNAAKYTPVDSPIEIGSHSDATGARLWVSDHGAGIPPAARHSIFRRFDRAHGKRSIGGSGLGLAIVDAITKGHNAQCIVSDTPGGGATFTVHLPPPTAAELPAPVRAGDVVLQREAAE</sequence>
<dbReference type="EC" id="2.7.13.3" evidence="3"/>
<comment type="catalytic activity">
    <reaction evidence="1">
        <text>ATP + protein L-histidine = ADP + protein N-phospho-L-histidine.</text>
        <dbReference type="EC" id="2.7.13.3"/>
    </reaction>
</comment>
<dbReference type="SUPFAM" id="SSF47384">
    <property type="entry name" value="Homodimeric domain of signal transducing histidine kinase"/>
    <property type="match status" value="1"/>
</dbReference>
<dbReference type="GO" id="GO:0005524">
    <property type="term" value="F:ATP binding"/>
    <property type="evidence" value="ECO:0007669"/>
    <property type="project" value="UniProtKB-KW"/>
</dbReference>
<dbReference type="CDD" id="cd00075">
    <property type="entry name" value="HATPase"/>
    <property type="match status" value="1"/>
</dbReference>
<dbReference type="SMART" id="SM00304">
    <property type="entry name" value="HAMP"/>
    <property type="match status" value="1"/>
</dbReference>
<organism evidence="14 15">
    <name type="scientific">Microbacterium deminutum</name>
    <dbReference type="NCBI Taxonomy" id="344164"/>
    <lineage>
        <taxon>Bacteria</taxon>
        <taxon>Bacillati</taxon>
        <taxon>Actinomycetota</taxon>
        <taxon>Actinomycetes</taxon>
        <taxon>Micrococcales</taxon>
        <taxon>Microbacteriaceae</taxon>
        <taxon>Microbacterium</taxon>
    </lineage>
</organism>
<evidence type="ECO:0000256" key="6">
    <source>
        <dbReference type="ARBA" id="ARBA00022692"/>
    </source>
</evidence>
<dbReference type="Proteomes" id="UP001499933">
    <property type="component" value="Unassembled WGS sequence"/>
</dbReference>
<dbReference type="SUPFAM" id="SSF158472">
    <property type="entry name" value="HAMP domain-like"/>
    <property type="match status" value="1"/>
</dbReference>
<comment type="caution">
    <text evidence="14">The sequence shown here is derived from an EMBL/GenBank/DDBJ whole genome shotgun (WGS) entry which is preliminary data.</text>
</comment>
<dbReference type="Gene3D" id="1.10.287.130">
    <property type="match status" value="1"/>
</dbReference>
<comment type="subcellular location">
    <subcellularLocation>
        <location evidence="2">Cell membrane</location>
    </subcellularLocation>
</comment>
<keyword evidence="15" id="KW-1185">Reference proteome</keyword>
<reference evidence="15" key="1">
    <citation type="journal article" date="2019" name="Int. J. Syst. Evol. Microbiol.">
        <title>The Global Catalogue of Microorganisms (GCM) 10K type strain sequencing project: providing services to taxonomists for standard genome sequencing and annotation.</title>
        <authorList>
            <consortium name="The Broad Institute Genomics Platform"/>
            <consortium name="The Broad Institute Genome Sequencing Center for Infectious Disease"/>
            <person name="Wu L."/>
            <person name="Ma J."/>
        </authorList>
    </citation>
    <scope>NUCLEOTIDE SEQUENCE [LARGE SCALE GENOMIC DNA]</scope>
    <source>
        <strain evidence="15">JCM 14901</strain>
    </source>
</reference>
<dbReference type="EMBL" id="BAAAOG010000003">
    <property type="protein sequence ID" value="GAA1958427.1"/>
    <property type="molecule type" value="Genomic_DNA"/>
</dbReference>
<dbReference type="InterPro" id="IPR036097">
    <property type="entry name" value="HisK_dim/P_sf"/>
</dbReference>
<dbReference type="InterPro" id="IPR004358">
    <property type="entry name" value="Sig_transdc_His_kin-like_C"/>
</dbReference>
<dbReference type="SUPFAM" id="SSF55874">
    <property type="entry name" value="ATPase domain of HSP90 chaperone/DNA topoisomerase II/histidine kinase"/>
    <property type="match status" value="1"/>
</dbReference>
<dbReference type="RefSeq" id="WP_344094279.1">
    <property type="nucleotide sequence ID" value="NZ_BAAAOG010000003.1"/>
</dbReference>
<evidence type="ECO:0000256" key="9">
    <source>
        <dbReference type="ARBA" id="ARBA00023012"/>
    </source>
</evidence>
<keyword evidence="7" id="KW-0418">Kinase</keyword>
<dbReference type="CDD" id="cd06225">
    <property type="entry name" value="HAMP"/>
    <property type="match status" value="1"/>
</dbReference>
<dbReference type="Pfam" id="PF02518">
    <property type="entry name" value="HATPase_c"/>
    <property type="match status" value="1"/>
</dbReference>
<evidence type="ECO:0000256" key="4">
    <source>
        <dbReference type="ARBA" id="ARBA00022553"/>
    </source>
</evidence>
<evidence type="ECO:0000313" key="15">
    <source>
        <dbReference type="Proteomes" id="UP001499933"/>
    </source>
</evidence>
<dbReference type="InterPro" id="IPR050428">
    <property type="entry name" value="TCS_sensor_his_kinase"/>
</dbReference>
<evidence type="ECO:0000256" key="3">
    <source>
        <dbReference type="ARBA" id="ARBA00012438"/>
    </source>
</evidence>
<dbReference type="Pfam" id="PF00512">
    <property type="entry name" value="HisKA"/>
    <property type="match status" value="1"/>
</dbReference>
<dbReference type="PRINTS" id="PR00344">
    <property type="entry name" value="BCTRLSENSOR"/>
</dbReference>
<evidence type="ECO:0000256" key="2">
    <source>
        <dbReference type="ARBA" id="ARBA00004236"/>
    </source>
</evidence>
<feature type="domain" description="HAMP" evidence="13">
    <location>
        <begin position="216"/>
        <end position="268"/>
    </location>
</feature>
<evidence type="ECO:0000313" key="14">
    <source>
        <dbReference type="EMBL" id="GAA1958427.1"/>
    </source>
</evidence>
<keyword evidence="4" id="KW-0597">Phosphoprotein</keyword>
<dbReference type="InterPro" id="IPR003660">
    <property type="entry name" value="HAMP_dom"/>
</dbReference>
<keyword evidence="5" id="KW-0808">Transferase</keyword>
<dbReference type="PROSITE" id="PS50885">
    <property type="entry name" value="HAMP"/>
    <property type="match status" value="1"/>
</dbReference>
<keyword evidence="10 11" id="KW-0472">Membrane</keyword>
<name>A0ABP5CBF4_9MICO</name>
<dbReference type="InterPro" id="IPR005467">
    <property type="entry name" value="His_kinase_dom"/>
</dbReference>
<evidence type="ECO:0000256" key="7">
    <source>
        <dbReference type="ARBA" id="ARBA00022777"/>
    </source>
</evidence>
<feature type="transmembrane region" description="Helical" evidence="11">
    <location>
        <begin position="12"/>
        <end position="36"/>
    </location>
</feature>
<dbReference type="SMART" id="SM00387">
    <property type="entry name" value="HATPase_c"/>
    <property type="match status" value="1"/>
</dbReference>
<keyword evidence="8 11" id="KW-1133">Transmembrane helix</keyword>
<dbReference type="PANTHER" id="PTHR45436">
    <property type="entry name" value="SENSOR HISTIDINE KINASE YKOH"/>
    <property type="match status" value="1"/>
</dbReference>
<evidence type="ECO:0000256" key="11">
    <source>
        <dbReference type="SAM" id="Phobius"/>
    </source>
</evidence>
<evidence type="ECO:0000259" key="13">
    <source>
        <dbReference type="PROSITE" id="PS50885"/>
    </source>
</evidence>
<dbReference type="PANTHER" id="PTHR45436:SF5">
    <property type="entry name" value="SENSOR HISTIDINE KINASE TRCS"/>
    <property type="match status" value="1"/>
</dbReference>
<proteinExistence type="predicted"/>
<dbReference type="InterPro" id="IPR003661">
    <property type="entry name" value="HisK_dim/P_dom"/>
</dbReference>